<dbReference type="PANTHER" id="PTHR37017:SF13">
    <property type="entry name" value="AB HYDROLASE-1 DOMAIN-CONTAINING PROTEIN"/>
    <property type="match status" value="1"/>
</dbReference>
<dbReference type="eggNOG" id="ENOG502S15T">
    <property type="taxonomic scope" value="Eukaryota"/>
</dbReference>
<dbReference type="GeneID" id="27906014"/>
<dbReference type="OMA" id="PCTYAAW"/>
<reference evidence="2 3" key="1">
    <citation type="journal article" date="2012" name="PLoS Pathog.">
        <title>Diverse lifestyles and strategies of plant pathogenesis encoded in the genomes of eighteen Dothideomycetes fungi.</title>
        <authorList>
            <person name="Ohm R.A."/>
            <person name="Feau N."/>
            <person name="Henrissat B."/>
            <person name="Schoch C.L."/>
            <person name="Horwitz B.A."/>
            <person name="Barry K.W."/>
            <person name="Condon B.J."/>
            <person name="Copeland A.C."/>
            <person name="Dhillon B."/>
            <person name="Glaser F."/>
            <person name="Hesse C.N."/>
            <person name="Kosti I."/>
            <person name="LaButti K."/>
            <person name="Lindquist E.A."/>
            <person name="Lucas S."/>
            <person name="Salamov A.A."/>
            <person name="Bradshaw R.E."/>
            <person name="Ciuffetti L."/>
            <person name="Hamelin R.C."/>
            <person name="Kema G.H.J."/>
            <person name="Lawrence C."/>
            <person name="Scott J.A."/>
            <person name="Spatafora J.W."/>
            <person name="Turgeon B.G."/>
            <person name="de Wit P.J.G.M."/>
            <person name="Zhong S."/>
            <person name="Goodwin S.B."/>
            <person name="Grigoriev I.V."/>
        </authorList>
    </citation>
    <scope>NUCLEOTIDE SEQUENCE [LARGE SCALE GENOMIC DNA]</scope>
    <source>
        <strain evidence="2 3">SO2202</strain>
    </source>
</reference>
<evidence type="ECO:0000313" key="3">
    <source>
        <dbReference type="Proteomes" id="UP000016931"/>
    </source>
</evidence>
<protein>
    <submittedName>
        <fullName evidence="2">Alpha/beta-hydrolase</fullName>
    </submittedName>
</protein>
<name>M3BZR7_SPHMS</name>
<accession>M3BZR7</accession>
<keyword evidence="3" id="KW-1185">Reference proteome</keyword>
<sequence>MASSTTILFVPGAWHIPSVFQPVVQQLEAAGYKTDLVSLPSIGPKEHLKNFNPDVDEIRKHIEASANAGQNVVVVAHSYGSIPASEAIKGLDLKSRKAAGQSGGVTHLFFLAAFIIPEGQTLISAFGGNDLPWFNINEARTEVNPDRPAEIFYNDMPEADQQAAIANLLPFSYQVFHSPLTYAAWRDVPSTYLYCKQDAAIPLQIQELMVTGTAQGVPIKTETVDTGHSPFMTKPAEVAEAIKRAAAGQ</sequence>
<dbReference type="PANTHER" id="PTHR37017">
    <property type="entry name" value="AB HYDROLASE-1 DOMAIN-CONTAINING PROTEIN-RELATED"/>
    <property type="match status" value="1"/>
</dbReference>
<dbReference type="InterPro" id="IPR029058">
    <property type="entry name" value="AB_hydrolase_fold"/>
</dbReference>
<dbReference type="AlphaFoldDB" id="M3BZR7"/>
<dbReference type="Gene3D" id="3.40.50.1820">
    <property type="entry name" value="alpha/beta hydrolase"/>
    <property type="match status" value="1"/>
</dbReference>
<dbReference type="GO" id="GO:0016787">
    <property type="term" value="F:hydrolase activity"/>
    <property type="evidence" value="ECO:0007669"/>
    <property type="project" value="UniProtKB-KW"/>
</dbReference>
<dbReference type="HOGENOM" id="CLU_046066_1_3_1"/>
<gene>
    <name evidence="2" type="ORF">SEPMUDRAFT_42883</name>
</gene>
<evidence type="ECO:0000259" key="1">
    <source>
        <dbReference type="Pfam" id="PF12697"/>
    </source>
</evidence>
<proteinExistence type="predicted"/>
<dbReference type="InterPro" id="IPR000073">
    <property type="entry name" value="AB_hydrolase_1"/>
</dbReference>
<dbReference type="InterPro" id="IPR052897">
    <property type="entry name" value="Sec-Metab_Biosynth_Hydrolase"/>
</dbReference>
<dbReference type="EMBL" id="KB456263">
    <property type="protein sequence ID" value="EMF13551.1"/>
    <property type="molecule type" value="Genomic_DNA"/>
</dbReference>
<dbReference type="Proteomes" id="UP000016931">
    <property type="component" value="Unassembled WGS sequence"/>
</dbReference>
<dbReference type="STRING" id="692275.M3BZR7"/>
<dbReference type="OrthoDB" id="1263307at2759"/>
<organism evidence="2 3">
    <name type="scientific">Sphaerulina musiva (strain SO2202)</name>
    <name type="common">Poplar stem canker fungus</name>
    <name type="synonym">Septoria musiva</name>
    <dbReference type="NCBI Taxonomy" id="692275"/>
    <lineage>
        <taxon>Eukaryota</taxon>
        <taxon>Fungi</taxon>
        <taxon>Dikarya</taxon>
        <taxon>Ascomycota</taxon>
        <taxon>Pezizomycotina</taxon>
        <taxon>Dothideomycetes</taxon>
        <taxon>Dothideomycetidae</taxon>
        <taxon>Mycosphaerellales</taxon>
        <taxon>Mycosphaerellaceae</taxon>
        <taxon>Sphaerulina</taxon>
    </lineage>
</organism>
<evidence type="ECO:0000313" key="2">
    <source>
        <dbReference type="EMBL" id="EMF13551.1"/>
    </source>
</evidence>
<keyword evidence="2" id="KW-0378">Hydrolase</keyword>
<dbReference type="RefSeq" id="XP_016761672.1">
    <property type="nucleotide sequence ID" value="XM_016908877.1"/>
</dbReference>
<dbReference type="Pfam" id="PF12697">
    <property type="entry name" value="Abhydrolase_6"/>
    <property type="match status" value="1"/>
</dbReference>
<feature type="domain" description="AB hydrolase-1" evidence="1">
    <location>
        <begin position="7"/>
        <end position="241"/>
    </location>
</feature>
<dbReference type="SUPFAM" id="SSF53474">
    <property type="entry name" value="alpha/beta-Hydrolases"/>
    <property type="match status" value="1"/>
</dbReference>